<dbReference type="Pfam" id="PF00106">
    <property type="entry name" value="adh_short"/>
    <property type="match status" value="1"/>
</dbReference>
<dbReference type="HOGENOM" id="CLU_010194_38_2_1"/>
<gene>
    <name evidence="8" type="primary">Mo01006</name>
    <name evidence="8" type="ORF">E5Q_01006</name>
</gene>
<dbReference type="InterPro" id="IPR020904">
    <property type="entry name" value="Sc_DH/Rdtase_CS"/>
</dbReference>
<keyword evidence="9" id="KW-1185">Reference proteome</keyword>
<dbReference type="EMBL" id="BABT02000032">
    <property type="protein sequence ID" value="GAA94355.1"/>
    <property type="molecule type" value="Genomic_DNA"/>
</dbReference>
<proteinExistence type="predicted"/>
<evidence type="ECO:0000256" key="1">
    <source>
        <dbReference type="ARBA" id="ARBA00005194"/>
    </source>
</evidence>
<reference evidence="8 9" key="1">
    <citation type="journal article" date="2011" name="J. Gen. Appl. Microbiol.">
        <title>Draft genome sequencing of the enigmatic basidiomycete Mixia osmundae.</title>
        <authorList>
            <person name="Nishida H."/>
            <person name="Nagatsuka Y."/>
            <person name="Sugiyama J."/>
        </authorList>
    </citation>
    <scope>NUCLEOTIDE SEQUENCE [LARGE SCALE GENOMIC DNA]</scope>
    <source>
        <strain evidence="9">CBS 9802 / IAM 14324 / JCM 22182 / KY 12970</strain>
    </source>
</reference>
<dbReference type="RefSeq" id="XP_014565993.1">
    <property type="nucleotide sequence ID" value="XM_014710507.1"/>
</dbReference>
<dbReference type="InterPro" id="IPR036291">
    <property type="entry name" value="NAD(P)-bd_dom_sf"/>
</dbReference>
<name>G7DUU5_MIXOS</name>
<comment type="pathway">
    <text evidence="1">Lipid metabolism; fatty acid biosynthesis.</text>
</comment>
<dbReference type="GO" id="GO:0016491">
    <property type="term" value="F:oxidoreductase activity"/>
    <property type="evidence" value="ECO:0007669"/>
    <property type="project" value="UniProtKB-KW"/>
</dbReference>
<dbReference type="eggNOG" id="KOG1014">
    <property type="taxonomic scope" value="Eukaryota"/>
</dbReference>
<evidence type="ECO:0000256" key="6">
    <source>
        <dbReference type="ARBA" id="ARBA00023098"/>
    </source>
</evidence>
<dbReference type="GO" id="GO:0005783">
    <property type="term" value="C:endoplasmic reticulum"/>
    <property type="evidence" value="ECO:0007669"/>
    <property type="project" value="TreeGrafter"/>
</dbReference>
<dbReference type="STRING" id="764103.G7DUU5"/>
<keyword evidence="3" id="KW-0276">Fatty acid metabolism</keyword>
<dbReference type="PANTHER" id="PTHR43086:SF2">
    <property type="entry name" value="HYDROXYSTEROID DEHYDROGENASE-LIKE PROTEIN 1"/>
    <property type="match status" value="1"/>
</dbReference>
<keyword evidence="4" id="KW-0521">NADP</keyword>
<evidence type="ECO:0000256" key="7">
    <source>
        <dbReference type="ARBA" id="ARBA00023160"/>
    </source>
</evidence>
<dbReference type="OMA" id="ININARW"/>
<evidence type="ECO:0008006" key="10">
    <source>
        <dbReference type="Google" id="ProtNLM"/>
    </source>
</evidence>
<dbReference type="OrthoDB" id="47007at2759"/>
<dbReference type="PRINTS" id="PR00081">
    <property type="entry name" value="GDHRDH"/>
</dbReference>
<reference evidence="8 9" key="2">
    <citation type="journal article" date="2012" name="Open Biol.">
        <title>Characteristics of nucleosomes and linker DNA regions on the genome of the basidiomycete Mixia osmundae revealed by mono- and dinucleosome mapping.</title>
        <authorList>
            <person name="Nishida H."/>
            <person name="Kondo S."/>
            <person name="Matsumoto T."/>
            <person name="Suzuki Y."/>
            <person name="Yoshikawa H."/>
            <person name="Taylor T.D."/>
            <person name="Sugiyama J."/>
        </authorList>
    </citation>
    <scope>NUCLEOTIDE SEQUENCE [LARGE SCALE GENOMIC DNA]</scope>
    <source>
        <strain evidence="9">CBS 9802 / IAM 14324 / JCM 22182 / KY 12970</strain>
    </source>
</reference>
<evidence type="ECO:0000256" key="2">
    <source>
        <dbReference type="ARBA" id="ARBA00022516"/>
    </source>
</evidence>
<organism evidence="8 9">
    <name type="scientific">Mixia osmundae (strain CBS 9802 / IAM 14324 / JCM 22182 / KY 12970)</name>
    <dbReference type="NCBI Taxonomy" id="764103"/>
    <lineage>
        <taxon>Eukaryota</taxon>
        <taxon>Fungi</taxon>
        <taxon>Dikarya</taxon>
        <taxon>Basidiomycota</taxon>
        <taxon>Pucciniomycotina</taxon>
        <taxon>Mixiomycetes</taxon>
        <taxon>Mixiales</taxon>
        <taxon>Mixiaceae</taxon>
        <taxon>Mixia</taxon>
    </lineage>
</organism>
<evidence type="ECO:0000313" key="8">
    <source>
        <dbReference type="EMBL" id="GAA94355.1"/>
    </source>
</evidence>
<dbReference type="Gene3D" id="3.40.50.720">
    <property type="entry name" value="NAD(P)-binding Rossmann-like Domain"/>
    <property type="match status" value="1"/>
</dbReference>
<dbReference type="SUPFAM" id="SSF51735">
    <property type="entry name" value="NAD(P)-binding Rossmann-fold domains"/>
    <property type="match status" value="1"/>
</dbReference>
<dbReference type="Proteomes" id="UP000009131">
    <property type="component" value="Unassembled WGS sequence"/>
</dbReference>
<keyword evidence="5" id="KW-0560">Oxidoreductase</keyword>
<sequence>MVLARVCQLVGALILAQFAWRIANAIYMYFIRAPDLPTYLYPSTSGVRPWALVTGSSDGIGKAIASQLYQAGFSVYLHGRNADKLELVKKEILSLPANSVQTLSNAAHDVKIWIQDAAAAEIDYDNFARTISTLHLTVVVHNVGGSEAYTKPFHAQTQQELDKIININARWLTQLTRVLIPILNSVDGPKLMVNIGSFAGSFTAPYLAAYCGSKAFVRIFTRTMCADNDFMRNIGKGAKHPIRYQHIGVGSVRSGTNLAEIGFGVPEARDFARDLLRHMGGPDRDFAASPAQALQEFMIKCLPQQTAELAIGKVMRQQYKY</sequence>
<dbReference type="AlphaFoldDB" id="G7DUU5"/>
<keyword evidence="7" id="KW-0275">Fatty acid biosynthesis</keyword>
<evidence type="ECO:0000256" key="3">
    <source>
        <dbReference type="ARBA" id="ARBA00022832"/>
    </source>
</evidence>
<keyword evidence="6" id="KW-0443">Lipid metabolism</keyword>
<evidence type="ECO:0000256" key="5">
    <source>
        <dbReference type="ARBA" id="ARBA00023002"/>
    </source>
</evidence>
<dbReference type="InParanoid" id="G7DUU5"/>
<comment type="caution">
    <text evidence="8">The sequence shown here is derived from an EMBL/GenBank/DDBJ whole genome shotgun (WGS) entry which is preliminary data.</text>
</comment>
<accession>G7DUU5</accession>
<evidence type="ECO:0000313" key="9">
    <source>
        <dbReference type="Proteomes" id="UP000009131"/>
    </source>
</evidence>
<dbReference type="InterPro" id="IPR002347">
    <property type="entry name" value="SDR_fam"/>
</dbReference>
<protein>
    <recommendedName>
        <fullName evidence="10">NAD(P)-binding protein</fullName>
    </recommendedName>
</protein>
<dbReference type="PANTHER" id="PTHR43086">
    <property type="entry name" value="VERY-LONG-CHAIN 3-OXOOACYL-COA REDUCTASE"/>
    <property type="match status" value="1"/>
</dbReference>
<keyword evidence="2" id="KW-0444">Lipid biosynthesis</keyword>
<evidence type="ECO:0000256" key="4">
    <source>
        <dbReference type="ARBA" id="ARBA00022857"/>
    </source>
</evidence>
<dbReference type="GO" id="GO:0030497">
    <property type="term" value="P:fatty acid elongation"/>
    <property type="evidence" value="ECO:0007669"/>
    <property type="project" value="TreeGrafter"/>
</dbReference>
<dbReference type="PROSITE" id="PS00061">
    <property type="entry name" value="ADH_SHORT"/>
    <property type="match status" value="1"/>
</dbReference>